<organism evidence="4 6">
    <name type="scientific">Rhodococcus hoagii</name>
    <name type="common">Corynebacterium equii</name>
    <dbReference type="NCBI Taxonomy" id="43767"/>
    <lineage>
        <taxon>Bacteria</taxon>
        <taxon>Bacillati</taxon>
        <taxon>Actinomycetota</taxon>
        <taxon>Actinomycetes</taxon>
        <taxon>Mycobacteriales</taxon>
        <taxon>Nocardiaceae</taxon>
        <taxon>Prescottella</taxon>
    </lineage>
</organism>
<dbReference type="RefSeq" id="WP_202979199.1">
    <property type="nucleotide sequence ID" value="NZ_CP095479.1"/>
</dbReference>
<evidence type="ECO:0008006" key="7">
    <source>
        <dbReference type="Google" id="ProtNLM"/>
    </source>
</evidence>
<evidence type="ECO:0000256" key="1">
    <source>
        <dbReference type="SAM" id="MobiDB-lite"/>
    </source>
</evidence>
<protein>
    <recommendedName>
        <fullName evidence="7">Colicin import membrane protein</fullName>
    </recommendedName>
</protein>
<evidence type="ECO:0000313" key="2">
    <source>
        <dbReference type="EMBL" id="MBM4568818.1"/>
    </source>
</evidence>
<dbReference type="EMBL" id="WVBC01000044">
    <property type="protein sequence ID" value="NKT81923.1"/>
    <property type="molecule type" value="Genomic_DNA"/>
</dbReference>
<dbReference type="EMBL" id="WVDC01000017">
    <property type="protein sequence ID" value="NKW44156.1"/>
    <property type="molecule type" value="Genomic_DNA"/>
</dbReference>
<feature type="compositionally biased region" description="Basic and acidic residues" evidence="1">
    <location>
        <begin position="189"/>
        <end position="222"/>
    </location>
</feature>
<dbReference type="Proteomes" id="UP000808906">
    <property type="component" value="Unassembled WGS sequence"/>
</dbReference>
<evidence type="ECO:0000313" key="4">
    <source>
        <dbReference type="EMBL" id="NKT81923.1"/>
    </source>
</evidence>
<dbReference type="EMBL" id="WUXR01000025">
    <property type="protein sequence ID" value="MBM4568887.1"/>
    <property type="molecule type" value="Genomic_DNA"/>
</dbReference>
<evidence type="ECO:0000313" key="3">
    <source>
        <dbReference type="EMBL" id="MBM4568887.1"/>
    </source>
</evidence>
<dbReference type="Proteomes" id="UP000603463">
    <property type="component" value="Unassembled WGS sequence"/>
</dbReference>
<gene>
    <name evidence="2" type="ORF">GS441_26450</name>
    <name evidence="3" type="ORF">GS441_26795</name>
    <name evidence="4" type="ORF">GS882_28275</name>
    <name evidence="5" type="ORF">GS947_21980</name>
</gene>
<dbReference type="Proteomes" id="UP000608063">
    <property type="component" value="Unassembled WGS sequence"/>
</dbReference>
<reference evidence="4" key="2">
    <citation type="journal article" date="2020" name="Environ. Microbiol.">
        <title>The novel and transferable erm(51) gene confers Macrolides, Lincosamides, and Streptogramins B (MLSB) resistance to clonal Rhodococcus equi in the environment.</title>
        <authorList>
            <person name="Huber L."/>
            <person name="Giguere S."/>
            <person name="Slovis N.M."/>
            <person name="Alvarez-Narvaez S."/>
            <person name="Hart K.A."/>
            <person name="Greiter M."/>
            <person name="Morris E.R.A."/>
            <person name="Cohen N.D."/>
        </authorList>
    </citation>
    <scope>NUCLEOTIDE SEQUENCE</scope>
    <source>
        <strain evidence="4">Lh_116_1</strain>
        <strain evidence="5">Lh_16_1</strain>
    </source>
</reference>
<sequence>MSEHDEIGHANREISQLLRMGLQIASRFAEQMARAREQQIRNAQAQSEQAARELRTRLSAERSAAEAGLRPVMTEKWWNEAGPEQIADNWQTARAWQDHSQVAAQAADRIRQEVQSRYGIDVDNPGVDPRQVDQLLRDAEASKNAGNNEQDLADRDRRMASDLMAEAERLDRDRDLLGTDTDDNSTPSDDLREQAEVEYDSADRRDALASDMRDAGVDKEAAGARMCADLDQGKHPRGAVQNGPRNAPQARKGKPGPSQSKQLEHSGR</sequence>
<dbReference type="EMBL" id="WUXR01000025">
    <property type="protein sequence ID" value="MBM4568818.1"/>
    <property type="molecule type" value="Genomic_DNA"/>
</dbReference>
<evidence type="ECO:0000313" key="5">
    <source>
        <dbReference type="EMBL" id="NKW44156.1"/>
    </source>
</evidence>
<accession>A0A9Q2YZA1</accession>
<feature type="compositionally biased region" description="Basic and acidic residues" evidence="1">
    <location>
        <begin position="167"/>
        <end position="177"/>
    </location>
</feature>
<comment type="caution">
    <text evidence="4">The sequence shown here is derived from an EMBL/GenBank/DDBJ whole genome shotgun (WGS) entry which is preliminary data.</text>
</comment>
<feature type="region of interest" description="Disordered" evidence="1">
    <location>
        <begin position="167"/>
        <end position="268"/>
    </location>
</feature>
<dbReference type="AlphaFoldDB" id="A0A9Q2YZA1"/>
<evidence type="ECO:0000313" key="6">
    <source>
        <dbReference type="Proteomes" id="UP000603463"/>
    </source>
</evidence>
<proteinExistence type="predicted"/>
<reference evidence="2" key="1">
    <citation type="submission" date="2019-11" db="EMBL/GenBank/DDBJ databases">
        <title>Spread of Macrolides and rifampicin resistant Rhodococcus equi in clinical isolates in the USA.</title>
        <authorList>
            <person name="Alvarez-Narvaez S."/>
            <person name="Huber L."/>
            <person name="Cohen N.D."/>
            <person name="Slovis N."/>
            <person name="Greiter M."/>
            <person name="Giguere S."/>
            <person name="Hart K."/>
        </authorList>
    </citation>
    <scope>NUCLEOTIDE SEQUENCE</scope>
    <source>
        <strain evidence="2">Lh_17</strain>
    </source>
</reference>
<name>A0A9Q2YZA1_RHOHA</name>